<feature type="chain" id="PRO_5044210042" description="DUF3887 domain-containing protein" evidence="1">
    <location>
        <begin position="20"/>
        <end position="145"/>
    </location>
</feature>
<dbReference type="EMBL" id="JAZBJM010000010">
    <property type="protein sequence ID" value="MEM0519229.1"/>
    <property type="molecule type" value="Genomic_DNA"/>
</dbReference>
<reference evidence="2 5" key="1">
    <citation type="submission" date="2024-01" db="EMBL/GenBank/DDBJ databases">
        <title>Aequorivita flavus sp. nov., isolated from deep-sea sediment.</title>
        <authorList>
            <person name="Chen X."/>
        </authorList>
    </citation>
    <scope>NUCLEOTIDE SEQUENCE</scope>
    <source>
        <strain evidence="2">MCCC 1A16923</strain>
        <strain evidence="3 5">MCCC 1A16935</strain>
    </source>
</reference>
<evidence type="ECO:0000313" key="5">
    <source>
        <dbReference type="Proteomes" id="UP001390963"/>
    </source>
</evidence>
<name>A0AB35YT31_9FLAO</name>
<dbReference type="Proteomes" id="UP001388259">
    <property type="component" value="Unassembled WGS sequence"/>
</dbReference>
<evidence type="ECO:0000313" key="2">
    <source>
        <dbReference type="EMBL" id="MEM0519229.1"/>
    </source>
</evidence>
<evidence type="ECO:0000256" key="1">
    <source>
        <dbReference type="SAM" id="SignalP"/>
    </source>
</evidence>
<proteinExistence type="predicted"/>
<keyword evidence="5" id="KW-1185">Reference proteome</keyword>
<organism evidence="2 4">
    <name type="scientific">Aequorivita flava</name>
    <dbReference type="NCBI Taxonomy" id="3114371"/>
    <lineage>
        <taxon>Bacteria</taxon>
        <taxon>Pseudomonadati</taxon>
        <taxon>Bacteroidota</taxon>
        <taxon>Flavobacteriia</taxon>
        <taxon>Flavobacteriales</taxon>
        <taxon>Flavobacteriaceae</taxon>
        <taxon>Aequorivita</taxon>
    </lineage>
</organism>
<sequence>MMKKSLIILVLVASQFMVAQNSPKEMAATFFVNYQNEGASIAIDKLYSSNKWMEQATVAITNLKNKLEGLNENYVGQYYGYELIGEKKLAESYVLLSYLVKFDRQPIRYTFQFYKPDQTWILYSFKFDSDIDKEIEEAAKLMYLD</sequence>
<dbReference type="RefSeq" id="WP_342687792.1">
    <property type="nucleotide sequence ID" value="NZ_JAZBJM010000010.1"/>
</dbReference>
<protein>
    <recommendedName>
        <fullName evidence="6">DUF3887 domain-containing protein</fullName>
    </recommendedName>
</protein>
<dbReference type="AlphaFoldDB" id="A0AB35YT31"/>
<gene>
    <name evidence="3" type="ORF">VZD24_12330</name>
    <name evidence="2" type="ORF">VZD85_12745</name>
</gene>
<evidence type="ECO:0000313" key="4">
    <source>
        <dbReference type="Proteomes" id="UP001388259"/>
    </source>
</evidence>
<comment type="caution">
    <text evidence="2">The sequence shown here is derived from an EMBL/GenBank/DDBJ whole genome shotgun (WGS) entry which is preliminary data.</text>
</comment>
<feature type="signal peptide" evidence="1">
    <location>
        <begin position="1"/>
        <end position="19"/>
    </location>
</feature>
<evidence type="ECO:0000313" key="3">
    <source>
        <dbReference type="EMBL" id="MEM0574310.1"/>
    </source>
</evidence>
<dbReference type="EMBL" id="JBANCF010000011">
    <property type="protein sequence ID" value="MEM0574310.1"/>
    <property type="molecule type" value="Genomic_DNA"/>
</dbReference>
<keyword evidence="1" id="KW-0732">Signal</keyword>
<evidence type="ECO:0008006" key="6">
    <source>
        <dbReference type="Google" id="ProtNLM"/>
    </source>
</evidence>
<dbReference type="Proteomes" id="UP001390963">
    <property type="component" value="Unassembled WGS sequence"/>
</dbReference>
<accession>A0AB35YT31</accession>